<name>A0A444W9E5_9FLAO</name>
<evidence type="ECO:0000313" key="2">
    <source>
        <dbReference type="Proteomes" id="UP000289775"/>
    </source>
</evidence>
<comment type="caution">
    <text evidence="1">The sequence shown here is derived from an EMBL/GenBank/DDBJ whole genome shotgun (WGS) entry which is preliminary data.</text>
</comment>
<sequence length="108" mass="12923">MNRKYTLLLILLLLTIASVLYWRNFYTPFYPVGYKGGEYIVNNTEPLSKSFNHNITQVLEYYDEDYKICQGIVHVKNSLHKNDALMYNYTRKAQDSVWMVKHDMEYKP</sequence>
<dbReference type="RefSeq" id="WP_129751282.1">
    <property type="nucleotide sequence ID" value="NZ_JUIW01000007.1"/>
</dbReference>
<dbReference type="Proteomes" id="UP000289775">
    <property type="component" value="Unassembled WGS sequence"/>
</dbReference>
<proteinExistence type="predicted"/>
<dbReference type="AlphaFoldDB" id="A0A444W9E5"/>
<keyword evidence="2" id="KW-1185">Reference proteome</keyword>
<evidence type="ECO:0000313" key="1">
    <source>
        <dbReference type="EMBL" id="RYJ42372.1"/>
    </source>
</evidence>
<dbReference type="OrthoDB" id="1274565at2"/>
<accession>A0A444W9E5</accession>
<dbReference type="EMBL" id="JUIW01000007">
    <property type="protein sequence ID" value="RYJ42372.1"/>
    <property type="molecule type" value="Genomic_DNA"/>
</dbReference>
<reference evidence="1 2" key="1">
    <citation type="submission" date="2014-12" db="EMBL/GenBank/DDBJ databases">
        <title>Genome sequence of Flavobacterium beibuense RSKm HC5.</title>
        <authorList>
            <person name="Kim J.F."/>
            <person name="Song J.Y."/>
            <person name="Kwak M.-J."/>
            <person name="Lee S.-W."/>
        </authorList>
    </citation>
    <scope>NUCLEOTIDE SEQUENCE [LARGE SCALE GENOMIC DNA]</scope>
    <source>
        <strain evidence="1 2">RSKm HC5</strain>
    </source>
</reference>
<gene>
    <name evidence="1" type="ORF">NU09_2158</name>
</gene>
<protein>
    <submittedName>
        <fullName evidence="1">Uncharacterized protein</fullName>
    </submittedName>
</protein>
<organism evidence="1 2">
    <name type="scientific">Flavobacterium beibuense</name>
    <dbReference type="NCBI Taxonomy" id="657326"/>
    <lineage>
        <taxon>Bacteria</taxon>
        <taxon>Pseudomonadati</taxon>
        <taxon>Bacteroidota</taxon>
        <taxon>Flavobacteriia</taxon>
        <taxon>Flavobacteriales</taxon>
        <taxon>Flavobacteriaceae</taxon>
        <taxon>Flavobacterium</taxon>
    </lineage>
</organism>